<comment type="caution">
    <text evidence="1">The sequence shown here is derived from an EMBL/GenBank/DDBJ whole genome shotgun (WGS) entry which is preliminary data.</text>
</comment>
<sequence>MSTSDGTISHGFTSAIQLTVIPICMDISLPVYGLHRGYFGMHSFAARYPADVHCAAVVSPSPGACTGLRDMEQKVDAPLYLLLQKGTNMSTPVMQWLRGVRYLVLVNRLATHLITQT</sequence>
<proteinExistence type="predicted"/>
<name>A0ACC0BYK8_CATRO</name>
<organism evidence="1 2">
    <name type="scientific">Catharanthus roseus</name>
    <name type="common">Madagascar periwinkle</name>
    <name type="synonym">Vinca rosea</name>
    <dbReference type="NCBI Taxonomy" id="4058"/>
    <lineage>
        <taxon>Eukaryota</taxon>
        <taxon>Viridiplantae</taxon>
        <taxon>Streptophyta</taxon>
        <taxon>Embryophyta</taxon>
        <taxon>Tracheophyta</taxon>
        <taxon>Spermatophyta</taxon>
        <taxon>Magnoliopsida</taxon>
        <taxon>eudicotyledons</taxon>
        <taxon>Gunneridae</taxon>
        <taxon>Pentapetalae</taxon>
        <taxon>asterids</taxon>
        <taxon>lamiids</taxon>
        <taxon>Gentianales</taxon>
        <taxon>Apocynaceae</taxon>
        <taxon>Rauvolfioideae</taxon>
        <taxon>Vinceae</taxon>
        <taxon>Catharanthinae</taxon>
        <taxon>Catharanthus</taxon>
    </lineage>
</organism>
<dbReference type="EMBL" id="CM044702">
    <property type="protein sequence ID" value="KAI5677740.1"/>
    <property type="molecule type" value="Genomic_DNA"/>
</dbReference>
<evidence type="ECO:0000313" key="1">
    <source>
        <dbReference type="EMBL" id="KAI5677740.1"/>
    </source>
</evidence>
<dbReference type="Proteomes" id="UP001060085">
    <property type="component" value="Linkage Group LG02"/>
</dbReference>
<reference evidence="2" key="1">
    <citation type="journal article" date="2023" name="Nat. Plants">
        <title>Single-cell RNA sequencing provides a high-resolution roadmap for understanding the multicellular compartmentation of specialized metabolism.</title>
        <authorList>
            <person name="Sun S."/>
            <person name="Shen X."/>
            <person name="Li Y."/>
            <person name="Li Y."/>
            <person name="Wang S."/>
            <person name="Li R."/>
            <person name="Zhang H."/>
            <person name="Shen G."/>
            <person name="Guo B."/>
            <person name="Wei J."/>
            <person name="Xu J."/>
            <person name="St-Pierre B."/>
            <person name="Chen S."/>
            <person name="Sun C."/>
        </authorList>
    </citation>
    <scope>NUCLEOTIDE SEQUENCE [LARGE SCALE GENOMIC DNA]</scope>
</reference>
<evidence type="ECO:0000313" key="2">
    <source>
        <dbReference type="Proteomes" id="UP001060085"/>
    </source>
</evidence>
<keyword evidence="2" id="KW-1185">Reference proteome</keyword>
<gene>
    <name evidence="1" type="ORF">M9H77_08690</name>
</gene>
<protein>
    <submittedName>
        <fullName evidence="1">Uncharacterized protein</fullName>
    </submittedName>
</protein>
<accession>A0ACC0BYK8</accession>